<dbReference type="Proteomes" id="UP000063718">
    <property type="component" value="Unassembled WGS sequence"/>
</dbReference>
<dbReference type="CDD" id="cd05121">
    <property type="entry name" value="ABC1_ADCK3-like"/>
    <property type="match status" value="1"/>
</dbReference>
<accession>A0A0S6UEZ4</accession>
<dbReference type="PANTHER" id="PTHR10566">
    <property type="entry name" value="CHAPERONE-ACTIVITY OF BC1 COMPLEX CABC1 -RELATED"/>
    <property type="match status" value="1"/>
</dbReference>
<dbReference type="PANTHER" id="PTHR10566:SF113">
    <property type="entry name" value="PROTEIN ACTIVITY OF BC1 COMPLEX KINASE 7, CHLOROPLASTIC"/>
    <property type="match status" value="1"/>
</dbReference>
<keyword evidence="2" id="KW-0812">Transmembrane</keyword>
<protein>
    <submittedName>
        <fullName evidence="4">Predicted unusual protein kinase</fullName>
    </submittedName>
</protein>
<evidence type="ECO:0000256" key="1">
    <source>
        <dbReference type="ARBA" id="ARBA00009670"/>
    </source>
</evidence>
<sequence>MSLRRRYIHLNRYRQVVNVLARYGFGYLLDQVGLGELILRRSREEAPLSLGQRLRLALEELGPTFIKLGQLLSTRPDLLPADIISELTRLQDRVPPFPFADVRKAVEEELGQPLEELFASFDPEPLAVASIGQVHLATLPDGSQVIVKVQRPGIARQVRVDLEILFDLARLAQHHTPYGKIYDFNQMAAEFARALTEELDYTREGRNADRFRENFAGDASVYFPAVYWDYTTRGVLTQEYVEAVKLNNLEEIDRRGYSRRRIAVNLARAVYQQVLVDGFFHGDPHPGNLAVLPGEVIVFMDFGLTGTLTEELKEQFVNLVLGIIRRRSQDVLRTIIAMGMVPAEVDRSALRREIEALRDKYYHLSFRQISLGQAIEELLQLAFRYHLRMPPELTLLGKTLLTLEGLVRKLDPELELAELAEPYGRELLRRRFSVRFLWRALTGNLASGWEVMQSLPRQFQHLLDLAERGELTLRVEPLHLRGLVRQIDRIINKLTMSVVLLAFSIIMASLIISTALGAPTNSLFFRLPTLEVGFGAAGMMLLWLLVTIWRGGRD</sequence>
<dbReference type="Pfam" id="PF03109">
    <property type="entry name" value="ABC1"/>
    <property type="match status" value="1"/>
</dbReference>
<feature type="transmembrane region" description="Helical" evidence="2">
    <location>
        <begin position="490"/>
        <end position="512"/>
    </location>
</feature>
<dbReference type="SUPFAM" id="SSF56112">
    <property type="entry name" value="Protein kinase-like (PK-like)"/>
    <property type="match status" value="1"/>
</dbReference>
<comment type="similarity">
    <text evidence="1">Belongs to the protein kinase superfamily. ADCK protein kinase family.</text>
</comment>
<dbReference type="InterPro" id="IPR050154">
    <property type="entry name" value="UbiB_kinase"/>
</dbReference>
<feature type="domain" description="ABC1 atypical kinase-like" evidence="3">
    <location>
        <begin position="89"/>
        <end position="332"/>
    </location>
</feature>
<feature type="transmembrane region" description="Helical" evidence="2">
    <location>
        <begin position="532"/>
        <end position="549"/>
    </location>
</feature>
<gene>
    <name evidence="4" type="ORF">MTY_1343</name>
</gene>
<keyword evidence="2" id="KW-0472">Membrane</keyword>
<proteinExistence type="inferred from homology"/>
<dbReference type="InterPro" id="IPR011009">
    <property type="entry name" value="Kinase-like_dom_sf"/>
</dbReference>
<name>A0A0S6UEZ4_NEOTH</name>
<keyword evidence="2" id="KW-1133">Transmembrane helix</keyword>
<organism evidence="4">
    <name type="scientific">Moorella thermoacetica Y72</name>
    <dbReference type="NCBI Taxonomy" id="1325331"/>
    <lineage>
        <taxon>Bacteria</taxon>
        <taxon>Bacillati</taxon>
        <taxon>Bacillota</taxon>
        <taxon>Clostridia</taxon>
        <taxon>Neomoorellales</taxon>
        <taxon>Neomoorellaceae</taxon>
        <taxon>Neomoorella</taxon>
    </lineage>
</organism>
<keyword evidence="4" id="KW-0808">Transferase</keyword>
<keyword evidence="4" id="KW-0418">Kinase</keyword>
<dbReference type="EMBL" id="DF238840">
    <property type="protein sequence ID" value="GAF26006.1"/>
    <property type="molecule type" value="Genomic_DNA"/>
</dbReference>
<reference evidence="4" key="1">
    <citation type="journal article" date="2014" name="Gene">
        <title>Genome-guided analysis of transformation efficiency and carbon dioxide assimilation by Moorella thermoacetica Y72.</title>
        <authorList>
            <person name="Tsukahara K."/>
            <person name="Kita A."/>
            <person name="Nakashimada Y."/>
            <person name="Hoshino T."/>
            <person name="Murakami K."/>
        </authorList>
    </citation>
    <scope>NUCLEOTIDE SEQUENCE [LARGE SCALE GENOMIC DNA]</scope>
    <source>
        <strain evidence="4">Y72</strain>
    </source>
</reference>
<evidence type="ECO:0000256" key="2">
    <source>
        <dbReference type="SAM" id="Phobius"/>
    </source>
</evidence>
<dbReference type="RefSeq" id="WP_025773755.1">
    <property type="nucleotide sequence ID" value="NZ_DF238840.1"/>
</dbReference>
<evidence type="ECO:0000259" key="3">
    <source>
        <dbReference type="Pfam" id="PF03109"/>
    </source>
</evidence>
<dbReference type="InterPro" id="IPR004147">
    <property type="entry name" value="ABC1_dom"/>
</dbReference>
<dbReference type="GO" id="GO:0016301">
    <property type="term" value="F:kinase activity"/>
    <property type="evidence" value="ECO:0007669"/>
    <property type="project" value="UniProtKB-KW"/>
</dbReference>
<evidence type="ECO:0000313" key="4">
    <source>
        <dbReference type="EMBL" id="GAF26006.1"/>
    </source>
</evidence>
<dbReference type="AlphaFoldDB" id="A0A0S6UEZ4"/>